<sequence length="583" mass="66665">MEEYSMRLKISFIVSFIALPIVFMVTLMYQNSSFGLFEGFSKGMAIGGMNQKNFTIGVPNVTANNEFGLRSDVTLDNFEGRNKNDVKIKSSKSIPLTNSTSTPSKEINDNEKDKLLDGLLVSGFDEASCISRSQSHFYHKPSPHKPSPYLISKLRKYEELHRKCGPNTRAYNKDMKIIANSKNNSKKSAATTCKYIIWLPANGLGNQIISMASSFLYALLTDRVLVVQFGKDKEGLFCEPFLNSTWLLPENSSFWDAQNVVTYQSIIEMEMTNTSNEYLPSAMYVDLKYSPTNDERFFHCDHNQFLLIKIPLLFLEAGQYFVPSFFMTPIFKDELNKMFPEITSIFHHLGRYLFHPANEAWELITSFYQQHLAKANERVGLQIRVVNPYSTPHQVVMNQILNCALENKLLPKVRGTKNMSVSSSDKNKTIKKFVLVTSLFQQYGKNLTNMYQNKSTVTGEVIEVYQPSSEKEQKFGDNKHNLKAWVEMYLLSLSDVLVTTYQSTFGYVAKALGNSIPWILYNPVHNTNKEICEREFTLEPCYHYPPLHYCDDGKVIQDVASSFHNIRHCKDFPFGLKLVNTSV</sequence>
<dbReference type="EMBL" id="CASHSV030000206">
    <property type="protein sequence ID" value="CAJ2656445.1"/>
    <property type="molecule type" value="Genomic_DNA"/>
</dbReference>
<dbReference type="Proteomes" id="UP001177021">
    <property type="component" value="Unassembled WGS sequence"/>
</dbReference>
<comment type="caution">
    <text evidence="1">The sequence shown here is derived from an EMBL/GenBank/DDBJ whole genome shotgun (WGS) entry which is preliminary data.</text>
</comment>
<evidence type="ECO:0000313" key="1">
    <source>
        <dbReference type="EMBL" id="CAJ2656445.1"/>
    </source>
</evidence>
<accession>A0ACB0KGM6</accession>
<protein>
    <submittedName>
        <fullName evidence="1">Uncharacterized protein</fullName>
    </submittedName>
</protein>
<proteinExistence type="predicted"/>
<reference evidence="1" key="1">
    <citation type="submission" date="2023-10" db="EMBL/GenBank/DDBJ databases">
        <authorList>
            <person name="Rodriguez Cubillos JULIANA M."/>
            <person name="De Vega J."/>
        </authorList>
    </citation>
    <scope>NUCLEOTIDE SEQUENCE</scope>
</reference>
<name>A0ACB0KGM6_TRIPR</name>
<evidence type="ECO:0000313" key="2">
    <source>
        <dbReference type="Proteomes" id="UP001177021"/>
    </source>
</evidence>
<gene>
    <name evidence="1" type="ORF">MILVUS5_LOCUS23195</name>
</gene>
<keyword evidence="2" id="KW-1185">Reference proteome</keyword>
<organism evidence="1 2">
    <name type="scientific">Trifolium pratense</name>
    <name type="common">Red clover</name>
    <dbReference type="NCBI Taxonomy" id="57577"/>
    <lineage>
        <taxon>Eukaryota</taxon>
        <taxon>Viridiplantae</taxon>
        <taxon>Streptophyta</taxon>
        <taxon>Embryophyta</taxon>
        <taxon>Tracheophyta</taxon>
        <taxon>Spermatophyta</taxon>
        <taxon>Magnoliopsida</taxon>
        <taxon>eudicotyledons</taxon>
        <taxon>Gunneridae</taxon>
        <taxon>Pentapetalae</taxon>
        <taxon>rosids</taxon>
        <taxon>fabids</taxon>
        <taxon>Fabales</taxon>
        <taxon>Fabaceae</taxon>
        <taxon>Papilionoideae</taxon>
        <taxon>50 kb inversion clade</taxon>
        <taxon>NPAAA clade</taxon>
        <taxon>Hologalegina</taxon>
        <taxon>IRL clade</taxon>
        <taxon>Trifolieae</taxon>
        <taxon>Trifolium</taxon>
    </lineage>
</organism>